<dbReference type="SUPFAM" id="SSF56399">
    <property type="entry name" value="ADP-ribosylation"/>
    <property type="match status" value="1"/>
</dbReference>
<feature type="region of interest" description="Disordered" evidence="1">
    <location>
        <begin position="56"/>
        <end position="85"/>
    </location>
</feature>
<protein>
    <recommendedName>
        <fullName evidence="4">ADP-ribosylation</fullName>
    </recommendedName>
</protein>
<evidence type="ECO:0000313" key="2">
    <source>
        <dbReference type="EMBL" id="KAJ4480118.1"/>
    </source>
</evidence>
<name>A0A9W9ADA3_9AGAR</name>
<feature type="compositionally biased region" description="Low complexity" evidence="1">
    <location>
        <begin position="59"/>
        <end position="80"/>
    </location>
</feature>
<sequence>MAALVRNVVNWSAQHSRDRGGQEQSPSQIQRDMCEVCGKKPKFVERGHKHPYCSRTCAGKTQTSPSPSGGTGKSPNSSPTATMPLTVSTTTSKTCLLSGCHYVAVFQGFCDPEHAVEAVNLGQVEGCDMCHDQPVSVNSRPSRSSSARKLCVGCDRALRGGAQLRELGSRDGKFQHVRKHFIAEWNARNEGLPTVDKVYQVIVPREQLSRSAAYRKTLANPHEIRTYYASLMLCDLGTKGPFLCERKGCGVCSVVRSSFKTFAFEEEQEQGSKDDRFGPGIYTFVNPKLADTEATTSTASPYRVMVACDVLVDAGQEISADDSVFVASSDAINAAYVVMYSM</sequence>
<evidence type="ECO:0008006" key="4">
    <source>
        <dbReference type="Google" id="ProtNLM"/>
    </source>
</evidence>
<dbReference type="Gene3D" id="3.90.228.10">
    <property type="match status" value="1"/>
</dbReference>
<accession>A0A9W9ADA3</accession>
<dbReference type="OrthoDB" id="2419903at2759"/>
<feature type="region of interest" description="Disordered" evidence="1">
    <location>
        <begin position="1"/>
        <end position="27"/>
    </location>
</feature>
<proteinExistence type="predicted"/>
<evidence type="ECO:0000313" key="3">
    <source>
        <dbReference type="Proteomes" id="UP001150266"/>
    </source>
</evidence>
<dbReference type="AlphaFoldDB" id="A0A9W9ADA3"/>
<reference evidence="2" key="1">
    <citation type="submission" date="2022-08" db="EMBL/GenBank/DDBJ databases">
        <title>A Global Phylogenomic Analysis of the Shiitake Genus Lentinula.</title>
        <authorList>
            <consortium name="DOE Joint Genome Institute"/>
            <person name="Sierra-Patev S."/>
            <person name="Min B."/>
            <person name="Naranjo-Ortiz M."/>
            <person name="Looney B."/>
            <person name="Konkel Z."/>
            <person name="Slot J.C."/>
            <person name="Sakamoto Y."/>
            <person name="Steenwyk J.L."/>
            <person name="Rokas A."/>
            <person name="Carro J."/>
            <person name="Camarero S."/>
            <person name="Ferreira P."/>
            <person name="Molpeceres G."/>
            <person name="Ruiz-Duenas F.J."/>
            <person name="Serrano A."/>
            <person name="Henrissat B."/>
            <person name="Drula E."/>
            <person name="Hughes K.W."/>
            <person name="Mata J.L."/>
            <person name="Ishikawa N.K."/>
            <person name="Vargas-Isla R."/>
            <person name="Ushijima S."/>
            <person name="Smith C.A."/>
            <person name="Ahrendt S."/>
            <person name="Andreopoulos W."/>
            <person name="He G."/>
            <person name="Labutti K."/>
            <person name="Lipzen A."/>
            <person name="Ng V."/>
            <person name="Riley R."/>
            <person name="Sandor L."/>
            <person name="Barry K."/>
            <person name="Martinez A.T."/>
            <person name="Xiao Y."/>
            <person name="Gibbons J.G."/>
            <person name="Terashima K."/>
            <person name="Grigoriev I.V."/>
            <person name="Hibbett D.S."/>
        </authorList>
    </citation>
    <scope>NUCLEOTIDE SEQUENCE</scope>
    <source>
        <strain evidence="2">JLM2183</strain>
    </source>
</reference>
<gene>
    <name evidence="2" type="ORF">J3R30DRAFT_3701465</name>
</gene>
<dbReference type="EMBL" id="JAOTPV010000007">
    <property type="protein sequence ID" value="KAJ4480118.1"/>
    <property type="molecule type" value="Genomic_DNA"/>
</dbReference>
<evidence type="ECO:0000256" key="1">
    <source>
        <dbReference type="SAM" id="MobiDB-lite"/>
    </source>
</evidence>
<dbReference type="Proteomes" id="UP001150266">
    <property type="component" value="Unassembled WGS sequence"/>
</dbReference>
<keyword evidence="3" id="KW-1185">Reference proteome</keyword>
<organism evidence="2 3">
    <name type="scientific">Lentinula aciculospora</name>
    <dbReference type="NCBI Taxonomy" id="153920"/>
    <lineage>
        <taxon>Eukaryota</taxon>
        <taxon>Fungi</taxon>
        <taxon>Dikarya</taxon>
        <taxon>Basidiomycota</taxon>
        <taxon>Agaricomycotina</taxon>
        <taxon>Agaricomycetes</taxon>
        <taxon>Agaricomycetidae</taxon>
        <taxon>Agaricales</taxon>
        <taxon>Marasmiineae</taxon>
        <taxon>Omphalotaceae</taxon>
        <taxon>Lentinula</taxon>
    </lineage>
</organism>
<comment type="caution">
    <text evidence="2">The sequence shown here is derived from an EMBL/GenBank/DDBJ whole genome shotgun (WGS) entry which is preliminary data.</text>
</comment>